<reference evidence="1" key="1">
    <citation type="journal article" date="2020" name="mSystems">
        <title>Genome- and Community-Level Interaction Insights into Carbon Utilization and Element Cycling Functions of Hydrothermarchaeota in Hydrothermal Sediment.</title>
        <authorList>
            <person name="Zhou Z."/>
            <person name="Liu Y."/>
            <person name="Xu W."/>
            <person name="Pan J."/>
            <person name="Luo Z.H."/>
            <person name="Li M."/>
        </authorList>
    </citation>
    <scope>NUCLEOTIDE SEQUENCE [LARGE SCALE GENOMIC DNA]</scope>
    <source>
        <strain evidence="1">HyVt-633</strain>
    </source>
</reference>
<gene>
    <name evidence="1" type="ORF">ENL07_00090</name>
</gene>
<dbReference type="Proteomes" id="UP000886058">
    <property type="component" value="Unassembled WGS sequence"/>
</dbReference>
<dbReference type="EMBL" id="DRSQ01000002">
    <property type="protein sequence ID" value="HHE31061.1"/>
    <property type="molecule type" value="Genomic_DNA"/>
</dbReference>
<proteinExistence type="predicted"/>
<protein>
    <submittedName>
        <fullName evidence="1">Radical SAM protein</fullName>
    </submittedName>
</protein>
<accession>A0A7C5HDE7</accession>
<evidence type="ECO:0000313" key="1">
    <source>
        <dbReference type="EMBL" id="HHE31061.1"/>
    </source>
</evidence>
<dbReference type="AlphaFoldDB" id="A0A7C5HDE7"/>
<dbReference type="Gene3D" id="3.20.20.70">
    <property type="entry name" value="Aldolase class I"/>
    <property type="match status" value="1"/>
</dbReference>
<name>A0A7C5HDE7_9CHLB</name>
<dbReference type="InterPro" id="IPR058240">
    <property type="entry name" value="rSAM_sf"/>
</dbReference>
<dbReference type="SUPFAM" id="SSF102114">
    <property type="entry name" value="Radical SAM enzymes"/>
    <property type="match status" value="1"/>
</dbReference>
<comment type="caution">
    <text evidence="1">The sequence shown here is derived from an EMBL/GenBank/DDBJ whole genome shotgun (WGS) entry which is preliminary data.</text>
</comment>
<dbReference type="InterPro" id="IPR013785">
    <property type="entry name" value="Aldolase_TIM"/>
</dbReference>
<organism evidence="1">
    <name type="scientific">Chlorobaculum parvum</name>
    <dbReference type="NCBI Taxonomy" id="274539"/>
    <lineage>
        <taxon>Bacteria</taxon>
        <taxon>Pseudomonadati</taxon>
        <taxon>Chlorobiota</taxon>
        <taxon>Chlorobiia</taxon>
        <taxon>Chlorobiales</taxon>
        <taxon>Chlorobiaceae</taxon>
        <taxon>Chlorobaculum</taxon>
    </lineage>
</organism>
<sequence>MQEQSDTLILTEKVLWQECTGCRRKEGCEQFEEFSKILHCGAGNGSFSVSYNGIFRLCSSLWHPDMTYDLRNGLLKEAWEVVVPEVRNIRSSSKEFFSTCKSCPIINLCMWCAAHAHLENGSPETRVSWFCEVAKARAAELTGDPRWLTCEPWEMELPQQRALHDAIEPSARDRHE</sequence>